<protein>
    <submittedName>
        <fullName evidence="2">SaV-like</fullName>
    </submittedName>
</protein>
<dbReference type="EMBL" id="LR796372">
    <property type="protein sequence ID" value="CAB4140303.1"/>
    <property type="molecule type" value="Genomic_DNA"/>
</dbReference>
<proteinExistence type="predicted"/>
<name>A0A6J5M488_9CAUD</name>
<feature type="compositionally biased region" description="Low complexity" evidence="1">
    <location>
        <begin position="91"/>
        <end position="106"/>
    </location>
</feature>
<evidence type="ECO:0000256" key="1">
    <source>
        <dbReference type="SAM" id="MobiDB-lite"/>
    </source>
</evidence>
<accession>A0A6J5M488</accession>
<reference evidence="2" key="1">
    <citation type="submission" date="2020-04" db="EMBL/GenBank/DDBJ databases">
        <authorList>
            <person name="Chiriac C."/>
            <person name="Salcher M."/>
            <person name="Ghai R."/>
            <person name="Kavagutti S V."/>
        </authorList>
    </citation>
    <scope>NUCLEOTIDE SEQUENCE</scope>
</reference>
<dbReference type="Pfam" id="PF11753">
    <property type="entry name" value="DUF3310"/>
    <property type="match status" value="1"/>
</dbReference>
<evidence type="ECO:0000313" key="2">
    <source>
        <dbReference type="EMBL" id="CAB4140303.1"/>
    </source>
</evidence>
<sequence>MIDDQSEPGSWKAALDMVNRPPHYQTGGIEAIDYIQAKLTPEEFAGYCRGNALKYLSRAGHKDATAQEVGKAIWYLERWRGSLVRTDTPTPSCAAQSAPPSPAGRSGYRSEWDLSAGSKS</sequence>
<gene>
    <name evidence="2" type="ORF">UFOVP406_14</name>
</gene>
<dbReference type="InterPro" id="IPR021739">
    <property type="entry name" value="SaV-like"/>
</dbReference>
<organism evidence="2">
    <name type="scientific">uncultured Caudovirales phage</name>
    <dbReference type="NCBI Taxonomy" id="2100421"/>
    <lineage>
        <taxon>Viruses</taxon>
        <taxon>Duplodnaviria</taxon>
        <taxon>Heunggongvirae</taxon>
        <taxon>Uroviricota</taxon>
        <taxon>Caudoviricetes</taxon>
        <taxon>Peduoviridae</taxon>
        <taxon>Maltschvirus</taxon>
        <taxon>Maltschvirus maltsch</taxon>
    </lineage>
</organism>
<feature type="region of interest" description="Disordered" evidence="1">
    <location>
        <begin position="86"/>
        <end position="120"/>
    </location>
</feature>